<organism evidence="1">
    <name type="scientific">Streptomyces sp. SID12501</name>
    <dbReference type="NCBI Taxonomy" id="2706042"/>
    <lineage>
        <taxon>Bacteria</taxon>
        <taxon>Bacillati</taxon>
        <taxon>Actinomycetota</taxon>
        <taxon>Actinomycetes</taxon>
        <taxon>Kitasatosporales</taxon>
        <taxon>Streptomycetaceae</taxon>
        <taxon>Streptomyces</taxon>
    </lineage>
</organism>
<dbReference type="EMBL" id="JAAGLU010000015">
    <property type="protein sequence ID" value="NEC87929.1"/>
    <property type="molecule type" value="Genomic_DNA"/>
</dbReference>
<sequence>MTAIDDNGTRVLGLIDKHLDSIRTDLTDEQYQQLLVGLRVLADTPPDDLRAVRRALQGVRHCLVPALEFDHPVRRALDSLRYIGTVPLRPLDPQRVRDLLARLAADPPSPPDTATVIAAAERRLRRAPSLSAAEVRARYGGSAPPAQLIRFADHELGDRYPEFQFRPGGGAPYEAVLEVNRVLLADADPWGAADWWLSGNAWLGGRAPVALLGVRPDHELVDAAVALVEGD</sequence>
<evidence type="ECO:0000313" key="1">
    <source>
        <dbReference type="EMBL" id="NEC87929.1"/>
    </source>
</evidence>
<protein>
    <recommendedName>
        <fullName evidence="2">DUF2384 domain-containing protein</fullName>
    </recommendedName>
</protein>
<reference evidence="1" key="1">
    <citation type="submission" date="2020-01" db="EMBL/GenBank/DDBJ databases">
        <title>Insect and environment-associated Actinomycetes.</title>
        <authorList>
            <person name="Currrie C."/>
            <person name="Chevrette M."/>
            <person name="Carlson C."/>
            <person name="Stubbendieck R."/>
            <person name="Wendt-Pienkowski E."/>
        </authorList>
    </citation>
    <scope>NUCLEOTIDE SEQUENCE</scope>
    <source>
        <strain evidence="1">SID12501</strain>
    </source>
</reference>
<dbReference type="AlphaFoldDB" id="A0A6B3BUC5"/>
<proteinExistence type="predicted"/>
<dbReference type="RefSeq" id="WP_164316057.1">
    <property type="nucleotide sequence ID" value="NZ_JAAGLU010000015.1"/>
</dbReference>
<accession>A0A6B3BUC5</accession>
<gene>
    <name evidence="1" type="ORF">G3I71_19315</name>
</gene>
<name>A0A6B3BUC5_9ACTN</name>
<evidence type="ECO:0008006" key="2">
    <source>
        <dbReference type="Google" id="ProtNLM"/>
    </source>
</evidence>
<comment type="caution">
    <text evidence="1">The sequence shown here is derived from an EMBL/GenBank/DDBJ whole genome shotgun (WGS) entry which is preliminary data.</text>
</comment>